<dbReference type="PANTHER" id="PTHR47256">
    <property type="entry name" value="ZN(II)2CYS6 TRANSCRIPTION FACTOR (EUROFUNG)-RELATED"/>
    <property type="match status" value="1"/>
</dbReference>
<proteinExistence type="predicted"/>
<organism evidence="1 2">
    <name type="scientific">Colletotrichum spinosum</name>
    <dbReference type="NCBI Taxonomy" id="1347390"/>
    <lineage>
        <taxon>Eukaryota</taxon>
        <taxon>Fungi</taxon>
        <taxon>Dikarya</taxon>
        <taxon>Ascomycota</taxon>
        <taxon>Pezizomycotina</taxon>
        <taxon>Sordariomycetes</taxon>
        <taxon>Hypocreomycetidae</taxon>
        <taxon>Glomerellales</taxon>
        <taxon>Glomerellaceae</taxon>
        <taxon>Colletotrichum</taxon>
        <taxon>Colletotrichum orbiculare species complex</taxon>
    </lineage>
</organism>
<dbReference type="EMBL" id="QAPG01000085">
    <property type="protein sequence ID" value="TDZ32162.1"/>
    <property type="molecule type" value="Genomic_DNA"/>
</dbReference>
<evidence type="ECO:0000313" key="2">
    <source>
        <dbReference type="Proteomes" id="UP000295083"/>
    </source>
</evidence>
<reference evidence="1 2" key="1">
    <citation type="submission" date="2018-11" db="EMBL/GenBank/DDBJ databases">
        <title>Genome sequence and assembly of Colletotrichum spinosum.</title>
        <authorList>
            <person name="Gan P."/>
            <person name="Shirasu K."/>
        </authorList>
    </citation>
    <scope>NUCLEOTIDE SEQUENCE [LARGE SCALE GENOMIC DNA]</scope>
    <source>
        <strain evidence="1 2">CBS 515.97</strain>
    </source>
</reference>
<dbReference type="AlphaFoldDB" id="A0A4R8Q1R8"/>
<evidence type="ECO:0000313" key="1">
    <source>
        <dbReference type="EMBL" id="TDZ32162.1"/>
    </source>
</evidence>
<dbReference type="CDD" id="cd12148">
    <property type="entry name" value="fungal_TF_MHR"/>
    <property type="match status" value="1"/>
</dbReference>
<dbReference type="InterPro" id="IPR053187">
    <property type="entry name" value="Notoamide_regulator"/>
</dbReference>
<dbReference type="PANTHER" id="PTHR47256:SF1">
    <property type="entry name" value="ZN(II)2CYS6 TRANSCRIPTION FACTOR (EUROFUNG)"/>
    <property type="match status" value="1"/>
</dbReference>
<dbReference type="Proteomes" id="UP000295083">
    <property type="component" value="Unassembled WGS sequence"/>
</dbReference>
<sequence length="529" mass="61030">MAVTPETRLRYDFPYRSEMPEFYIRDNPYLDSLVYEAASLYSANEISGVSPPDRDTETQAIQSIYLKPFHAAHVAEPRLTDADISSWTTVCDDNVLMRDLLRSFLRCEYQFTAAFQMDLFLEDLAARREDFCSPLLVNIVLAYACVCYPKLTNRVEYWNPKTYTYRFLAEAKRLCVFHNLCGLDEIGQPYRIQGVALARELGLSEPSSCKVIGAKRDGWAYTAWALYNWETLVAFSFMLQPLIKSPPDWPLPDPSQDGRWYGEIWLQYPLVPKPLPTYFGHMLQARSRFRVIMNEYCEAAFAPTPNLDLGHANRLHERLTFWYSNLPVSLKPKAIVLPGHLQLHIYYYHLILMMFEPLLAADTTNDAVLQKTVADAKRYLQTLVRLYYLRHGFEAMDLFVVIPLMLTGYDCIDALGEEASEDKVETLRSTLLLVAKGLQNQRRNHYLAEALYRVIRGRMRPQEVAILRSTMNYDEAREDADHAKMQAVRSHWPVSIVKKQEEVDSHILTNLVESYGSLHVGEADTLEDK</sequence>
<protein>
    <submittedName>
        <fullName evidence="1">Nitrogen assimilation transcription factor nirA</fullName>
    </submittedName>
</protein>
<comment type="caution">
    <text evidence="1">The sequence shown here is derived from an EMBL/GenBank/DDBJ whole genome shotgun (WGS) entry which is preliminary data.</text>
</comment>
<keyword evidence="2" id="KW-1185">Reference proteome</keyword>
<gene>
    <name evidence="1" type="primary">nirA-4</name>
    <name evidence="1" type="ORF">C8035_v000702</name>
</gene>
<accession>A0A4R8Q1R8</accession>
<name>A0A4R8Q1R8_9PEZI</name>